<dbReference type="Proteomes" id="UP001150062">
    <property type="component" value="Unassembled WGS sequence"/>
</dbReference>
<reference evidence="3" key="1">
    <citation type="submission" date="2022-08" db="EMBL/GenBank/DDBJ databases">
        <title>Novel sulfate-reducing endosymbionts in the free-living metamonad Anaeramoeba.</title>
        <authorList>
            <person name="Jerlstrom-Hultqvist J."/>
            <person name="Cepicka I."/>
            <person name="Gallot-Lavallee L."/>
            <person name="Salas-Leiva D."/>
            <person name="Curtis B.A."/>
            <person name="Zahonova K."/>
            <person name="Pipaliya S."/>
            <person name="Dacks J."/>
            <person name="Roger A.J."/>
        </authorList>
    </citation>
    <scope>NUCLEOTIDE SEQUENCE</scope>
    <source>
        <strain evidence="3">Schooner1</strain>
    </source>
</reference>
<evidence type="ECO:0000256" key="1">
    <source>
        <dbReference type="SAM" id="Coils"/>
    </source>
</evidence>
<feature type="compositionally biased region" description="Basic and acidic residues" evidence="2">
    <location>
        <begin position="110"/>
        <end position="122"/>
    </location>
</feature>
<feature type="compositionally biased region" description="Basic and acidic residues" evidence="2">
    <location>
        <begin position="316"/>
        <end position="373"/>
    </location>
</feature>
<feature type="compositionally biased region" description="Basic and acidic residues" evidence="2">
    <location>
        <begin position="435"/>
        <end position="475"/>
    </location>
</feature>
<evidence type="ECO:0000313" key="4">
    <source>
        <dbReference type="Proteomes" id="UP001150062"/>
    </source>
</evidence>
<feature type="region of interest" description="Disordered" evidence="2">
    <location>
        <begin position="286"/>
        <end position="377"/>
    </location>
</feature>
<name>A0ABQ8Z001_9EUKA</name>
<protein>
    <submittedName>
        <fullName evidence="3">A-type inclusion protein</fullName>
    </submittedName>
</protein>
<gene>
    <name evidence="3" type="ORF">M0813_16383</name>
</gene>
<evidence type="ECO:0000256" key="2">
    <source>
        <dbReference type="SAM" id="MobiDB-lite"/>
    </source>
</evidence>
<feature type="region of interest" description="Disordered" evidence="2">
    <location>
        <begin position="616"/>
        <end position="651"/>
    </location>
</feature>
<keyword evidence="4" id="KW-1185">Reference proteome</keyword>
<feature type="region of interest" description="Disordered" evidence="2">
    <location>
        <begin position="398"/>
        <end position="489"/>
    </location>
</feature>
<evidence type="ECO:0000313" key="3">
    <source>
        <dbReference type="EMBL" id="KAJ6250121.1"/>
    </source>
</evidence>
<proteinExistence type="predicted"/>
<keyword evidence="1" id="KW-0175">Coiled coil</keyword>
<feature type="coiled-coil region" evidence="1">
    <location>
        <begin position="215"/>
        <end position="249"/>
    </location>
</feature>
<organism evidence="3 4">
    <name type="scientific">Anaeramoeba flamelloides</name>
    <dbReference type="NCBI Taxonomy" id="1746091"/>
    <lineage>
        <taxon>Eukaryota</taxon>
        <taxon>Metamonada</taxon>
        <taxon>Anaeramoebidae</taxon>
        <taxon>Anaeramoeba</taxon>
    </lineage>
</organism>
<feature type="compositionally biased region" description="Basic residues" evidence="2">
    <location>
        <begin position="398"/>
        <end position="411"/>
    </location>
</feature>
<feature type="compositionally biased region" description="Low complexity" evidence="2">
    <location>
        <begin position="631"/>
        <end position="646"/>
    </location>
</feature>
<dbReference type="EMBL" id="JAOAOG010000085">
    <property type="protein sequence ID" value="KAJ6250121.1"/>
    <property type="molecule type" value="Genomic_DNA"/>
</dbReference>
<accession>A0ABQ8Z001</accession>
<feature type="region of interest" description="Disordered" evidence="2">
    <location>
        <begin position="110"/>
        <end position="131"/>
    </location>
</feature>
<comment type="caution">
    <text evidence="3">The sequence shown here is derived from an EMBL/GenBank/DDBJ whole genome shotgun (WGS) entry which is preliminary data.</text>
</comment>
<feature type="compositionally biased region" description="Polar residues" evidence="2">
    <location>
        <begin position="412"/>
        <end position="433"/>
    </location>
</feature>
<sequence length="742" mass="86543">MDFLQSDPCETDLPDFFGFCFGFLNYLYRVCNSHDLLNPEEELEKFKKTLPLSIQRKVNSELSVLPQIYKQIGVFTNNKLNGHLSNKYQLSESWRPVIDNITDSVTEANRMRKENSQNENQKRKQIPSSRQSRTISMLSFLVLNELRNGTTSRDIIAVNTGFARQRICTVLSIFKAMGLINESGKKRSRQISLNNNQDRILGQLPNTCENFFKLKNEKEKKVRSTLLYLKQLEEKIGSLGKEKEEKIKQKYLTKIQRIKTLLKKISEHNGESIIQSKLQLINQQFKSNNQTNKPKTIKKILIPNQKTRLKKKKEREKKERETKDKYKENKRGRGRGKEKEKGKGKGKGKEMEMEKEKENERKRKEMEMDENKNKPKIQLNNLTDLKLKKIKNYKNKKIRLIFPKKKSKKTKNQISQMNTRNQESRENISYTKQKNIKEKKQRQKGEQEQKRHQEKETLKIKIEGNEKNDGFKKDLPLNSSSENKKLKNQLQPKIQGNYSHLNEKQQQINTQSLQKNNSFQLPMPAKRVFKHSSVERMRVRNLKSPLEEFAYLTTRIPQQTKLKDKNNEKPKSEKTETFSTSISPSLSLFLQKNSSQYQNFLHDQMISPPIIPTISPFMFNSSNTPPPQPQSQPQSQAQTQSPLQSSVSPMIPRITGSNSPYLFLSSPPLLFHSSMLLNSSNNLPKNYLNPNLQQIPNRQPSPLFQNHTNPKIQKPNSLQNEYKTPSFQKKGVANIKKMFGFD</sequence>